<dbReference type="Pfam" id="PF01420">
    <property type="entry name" value="Methylase_S"/>
    <property type="match status" value="2"/>
</dbReference>
<dbReference type="Proteomes" id="UP000092987">
    <property type="component" value="Unassembled WGS sequence"/>
</dbReference>
<reference evidence="5 6" key="1">
    <citation type="submission" date="2015-10" db="EMBL/GenBank/DDBJ databases">
        <authorList>
            <person name="Rovetto F.F."/>
            <person name="Cocolin L.L."/>
            <person name="Illeghems K.K."/>
            <person name="Van Nieuwerbuegh F.F."/>
            <person name="Houf K.K."/>
        </authorList>
    </citation>
    <scope>NUCLEOTIDE SEQUENCE [LARGE SCALE GENOMIC DNA]</scope>
    <source>
        <strain evidence="5 6">LMG 24486</strain>
    </source>
</reference>
<evidence type="ECO:0000313" key="5">
    <source>
        <dbReference type="EMBL" id="OCL95105.1"/>
    </source>
</evidence>
<dbReference type="PANTHER" id="PTHR30408:SF12">
    <property type="entry name" value="TYPE I RESTRICTION ENZYME MJAVIII SPECIFICITY SUBUNIT"/>
    <property type="match status" value="1"/>
</dbReference>
<dbReference type="Gene3D" id="1.10.287.1120">
    <property type="entry name" value="Bipartite methylase S protein"/>
    <property type="match status" value="1"/>
</dbReference>
<comment type="caution">
    <text evidence="5">The sequence shown here is derived from an EMBL/GenBank/DDBJ whole genome shotgun (WGS) entry which is preliminary data.</text>
</comment>
<accession>A0A1C7WQJ3</accession>
<evidence type="ECO:0000256" key="3">
    <source>
        <dbReference type="ARBA" id="ARBA00023125"/>
    </source>
</evidence>
<dbReference type="EMBL" id="LLKQ01000001">
    <property type="protein sequence ID" value="OCL95105.1"/>
    <property type="molecule type" value="Genomic_DNA"/>
</dbReference>
<dbReference type="RefSeq" id="WP_208854818.1">
    <property type="nucleotide sequence ID" value="NZ_CP035926.1"/>
</dbReference>
<dbReference type="InterPro" id="IPR052021">
    <property type="entry name" value="Type-I_RS_S_subunit"/>
</dbReference>
<keyword evidence="6" id="KW-1185">Reference proteome</keyword>
<dbReference type="SUPFAM" id="SSF116734">
    <property type="entry name" value="DNA methylase specificity domain"/>
    <property type="match status" value="2"/>
</dbReference>
<protein>
    <submittedName>
        <fullName evidence="5">EcoKI restriction-modification system protein HsdS</fullName>
    </submittedName>
</protein>
<dbReference type="InterPro" id="IPR000055">
    <property type="entry name" value="Restrct_endonuc_typeI_TRD"/>
</dbReference>
<dbReference type="PANTHER" id="PTHR30408">
    <property type="entry name" value="TYPE-1 RESTRICTION ENZYME ECOKI SPECIFICITY PROTEIN"/>
    <property type="match status" value="1"/>
</dbReference>
<evidence type="ECO:0000313" key="6">
    <source>
        <dbReference type="Proteomes" id="UP000092987"/>
    </source>
</evidence>
<feature type="domain" description="Type I restriction modification DNA specificity" evidence="4">
    <location>
        <begin position="224"/>
        <end position="390"/>
    </location>
</feature>
<comment type="similarity">
    <text evidence="1">Belongs to the type-I restriction system S methylase family.</text>
</comment>
<organism evidence="5 6">
    <name type="scientific">Aliarcobacter thereius LMG 24486</name>
    <dbReference type="NCBI Taxonomy" id="1032240"/>
    <lineage>
        <taxon>Bacteria</taxon>
        <taxon>Pseudomonadati</taxon>
        <taxon>Campylobacterota</taxon>
        <taxon>Epsilonproteobacteria</taxon>
        <taxon>Campylobacterales</taxon>
        <taxon>Arcobacteraceae</taxon>
        <taxon>Aliarcobacter</taxon>
    </lineage>
</organism>
<keyword evidence="2" id="KW-0680">Restriction system</keyword>
<keyword evidence="3" id="KW-0238">DNA-binding</keyword>
<feature type="domain" description="Type I restriction modification DNA specificity" evidence="4">
    <location>
        <begin position="18"/>
        <end position="196"/>
    </location>
</feature>
<evidence type="ECO:0000256" key="2">
    <source>
        <dbReference type="ARBA" id="ARBA00022747"/>
    </source>
</evidence>
<gene>
    <name evidence="5" type="ORF">AA347_00556</name>
</gene>
<evidence type="ECO:0000256" key="1">
    <source>
        <dbReference type="ARBA" id="ARBA00010923"/>
    </source>
</evidence>
<proteinExistence type="inferred from homology"/>
<sequence>MSKNINVPKLRFKEFSGEWEEKKFEDIFSFSIGKNIKQNEASPDYETPCVRYGELYHMYNEVILKVINKTNLDKSELLFSDGDEILMPSAGEDPLDIGLASALTLKNVAIGRTINILKPLKQNIYSQIFVSYYINSKLRKKISTLAKGSSISNVYNSDLKQLKAKLPTLEEQEKIAIFLNSVDEKIEKLTKKDELLQQYKKSIMQKIFSQEIIFKDDKGKEFPEWEIISLKSIFKERKQMVTKSKNYEHISLTVEGVVAKTERYERDFLVSDDSIKKYKVTKLNDICYNPANLKFGVIARNKYKDGIFSPIYVTFEVINANISFIEYLVTRRDFINSVRKYEEGTVYERQAVKAEDFLRFSIKLPQIEEQNKIANFLSSIDDKIEENQKILKKSKEFKKSLLQQMFV</sequence>
<name>A0A1C7WQJ3_9BACT</name>
<evidence type="ECO:0000259" key="4">
    <source>
        <dbReference type="Pfam" id="PF01420"/>
    </source>
</evidence>
<dbReference type="Gene3D" id="3.90.220.20">
    <property type="entry name" value="DNA methylase specificity domains"/>
    <property type="match status" value="2"/>
</dbReference>
<dbReference type="InterPro" id="IPR044946">
    <property type="entry name" value="Restrct_endonuc_typeI_TRD_sf"/>
</dbReference>